<dbReference type="CDD" id="cd00130">
    <property type="entry name" value="PAS"/>
    <property type="match status" value="1"/>
</dbReference>
<dbReference type="Gene3D" id="3.30.565.10">
    <property type="entry name" value="Histidine kinase-like ATPase, C-terminal domain"/>
    <property type="match status" value="1"/>
</dbReference>
<keyword evidence="6" id="KW-1185">Reference proteome</keyword>
<evidence type="ECO:0000259" key="4">
    <source>
        <dbReference type="PROSITE" id="PS50112"/>
    </source>
</evidence>
<dbReference type="Pfam" id="PF02518">
    <property type="entry name" value="HATPase_c"/>
    <property type="match status" value="1"/>
</dbReference>
<dbReference type="SMART" id="SM00387">
    <property type="entry name" value="HATPase_c"/>
    <property type="match status" value="1"/>
</dbReference>
<gene>
    <name evidence="5" type="primary">nifL</name>
    <name evidence="5" type="ORF">QWJ08_07425</name>
</gene>
<dbReference type="EMBL" id="JAUEOZ010000001">
    <property type="protein sequence ID" value="MDN2481223.1"/>
    <property type="molecule type" value="Genomic_DNA"/>
</dbReference>
<dbReference type="PRINTS" id="PR00344">
    <property type="entry name" value="BCTRLSENSOR"/>
</dbReference>
<dbReference type="InterPro" id="IPR003594">
    <property type="entry name" value="HATPase_dom"/>
</dbReference>
<organism evidence="5 6">
    <name type="scientific">Vibrio agarivorans</name>
    <dbReference type="NCBI Taxonomy" id="153622"/>
    <lineage>
        <taxon>Bacteria</taxon>
        <taxon>Pseudomonadati</taxon>
        <taxon>Pseudomonadota</taxon>
        <taxon>Gammaproteobacteria</taxon>
        <taxon>Vibrionales</taxon>
        <taxon>Vibrionaceae</taxon>
        <taxon>Vibrio</taxon>
    </lineage>
</organism>
<dbReference type="Proteomes" id="UP001169719">
    <property type="component" value="Unassembled WGS sequence"/>
</dbReference>
<evidence type="ECO:0000313" key="5">
    <source>
        <dbReference type="EMBL" id="MDN2481223.1"/>
    </source>
</evidence>
<dbReference type="PANTHER" id="PTHR45569:SF1">
    <property type="entry name" value="SENSOR PROTEIN KDPD"/>
    <property type="match status" value="1"/>
</dbReference>
<evidence type="ECO:0000313" key="6">
    <source>
        <dbReference type="Proteomes" id="UP001169719"/>
    </source>
</evidence>
<evidence type="ECO:0000256" key="1">
    <source>
        <dbReference type="ARBA" id="ARBA00000085"/>
    </source>
</evidence>
<evidence type="ECO:0000259" key="3">
    <source>
        <dbReference type="PROSITE" id="PS50109"/>
    </source>
</evidence>
<reference evidence="5" key="1">
    <citation type="submission" date="2024-05" db="EMBL/GenBank/DDBJ databases">
        <title>Genome Sequences of Four Agar- Degrading Marine Bacteria.</title>
        <authorList>
            <person name="Phillips E.K."/>
            <person name="Shaffer J.C."/>
            <person name="Henson M.W."/>
            <person name="Temperton B."/>
            <person name="Thrash C.J."/>
            <person name="Martin M.O."/>
        </authorList>
    </citation>
    <scope>NUCLEOTIDE SEQUENCE</scope>
    <source>
        <strain evidence="5">EKP203</strain>
    </source>
</reference>
<dbReference type="PROSITE" id="PS50112">
    <property type="entry name" value="PAS"/>
    <property type="match status" value="1"/>
</dbReference>
<dbReference type="InterPro" id="IPR014285">
    <property type="entry name" value="N_fixation_neg-reg_NifL"/>
</dbReference>
<dbReference type="PROSITE" id="PS50109">
    <property type="entry name" value="HIS_KIN"/>
    <property type="match status" value="1"/>
</dbReference>
<dbReference type="InterPro" id="IPR052023">
    <property type="entry name" value="Histidine_kinase_KdpD"/>
</dbReference>
<dbReference type="SMART" id="SM00091">
    <property type="entry name" value="PAS"/>
    <property type="match status" value="1"/>
</dbReference>
<evidence type="ECO:0000256" key="2">
    <source>
        <dbReference type="ARBA" id="ARBA00012438"/>
    </source>
</evidence>
<dbReference type="NCBIfam" id="TIGR02938">
    <property type="entry name" value="nifL_nitrog"/>
    <property type="match status" value="1"/>
</dbReference>
<accession>A0ABT7XZL2</accession>
<dbReference type="NCBIfam" id="TIGR00229">
    <property type="entry name" value="sensory_box"/>
    <property type="match status" value="1"/>
</dbReference>
<dbReference type="InterPro" id="IPR004358">
    <property type="entry name" value="Sig_transdc_His_kin-like_C"/>
</dbReference>
<comment type="catalytic activity">
    <reaction evidence="1">
        <text>ATP + protein L-histidine = ADP + protein N-phospho-L-histidine.</text>
        <dbReference type="EC" id="2.7.13.3"/>
    </reaction>
</comment>
<feature type="domain" description="PAS" evidence="4">
    <location>
        <begin position="11"/>
        <end position="57"/>
    </location>
</feature>
<dbReference type="InterPro" id="IPR005467">
    <property type="entry name" value="His_kinase_dom"/>
</dbReference>
<name>A0ABT7XZL2_9VIBR</name>
<sequence>MNILNRYFEQNQTNPTQQFERNENAIVITDEKGQIVTCNAAAEYLTGYDENELIGKNCSIFSNRHTPREVYQQLWRTISSGREWRGNLLNRKKSGEPYIADLTITPIKEGNIIGYYSKINDISQTISSHKNEENNQFIFERILNITSLAIVVIDTDFNIVFSNKGFTRKVGKPYFDDFILSTIKQNVSISELCCEKLQIDVNHDQRSFDCVIDPVQLANTSTNHYFVDTKFAHAVINITERTNERRLLENQRLNHLKLNINDSKHVHSIQEVLMGTIHKFQAPVNMLDSAVKILSSRNHNCSGLEMMKGAIEEAYTALKFIQTHIPERHAEPLQNTNINEIIKDACSISSQALIEHYIHIDLDLHPNLTSCNAHPSRLTLALIQLIDNAIDEINRVKAQHRQIIIRSYTIEGSICISIEDSGNGIASSDYNRVFQPFYTNNPLNTDRCRGMGLSIVQQVINDHEGMLVIEPSQALSGAKFVISLPSNCKEAK</sequence>
<comment type="caution">
    <text evidence="5">The sequence shown here is derived from an EMBL/GenBank/DDBJ whole genome shotgun (WGS) entry which is preliminary data.</text>
</comment>
<proteinExistence type="predicted"/>
<dbReference type="SUPFAM" id="SSF55785">
    <property type="entry name" value="PYP-like sensor domain (PAS domain)"/>
    <property type="match status" value="1"/>
</dbReference>
<feature type="domain" description="Histidine kinase" evidence="3">
    <location>
        <begin position="275"/>
        <end position="488"/>
    </location>
</feature>
<protein>
    <recommendedName>
        <fullName evidence="2">histidine kinase</fullName>
        <ecNumber evidence="2">2.7.13.3</ecNumber>
    </recommendedName>
</protein>
<dbReference type="SUPFAM" id="SSF55874">
    <property type="entry name" value="ATPase domain of HSP90 chaperone/DNA topoisomerase II/histidine kinase"/>
    <property type="match status" value="1"/>
</dbReference>
<dbReference type="InterPro" id="IPR000014">
    <property type="entry name" value="PAS"/>
</dbReference>
<dbReference type="InterPro" id="IPR036890">
    <property type="entry name" value="HATPase_C_sf"/>
</dbReference>
<dbReference type="RefSeq" id="WP_289961356.1">
    <property type="nucleotide sequence ID" value="NZ_JAUEOZ010000001.1"/>
</dbReference>
<dbReference type="Pfam" id="PF13426">
    <property type="entry name" value="PAS_9"/>
    <property type="match status" value="1"/>
</dbReference>
<dbReference type="PANTHER" id="PTHR45569">
    <property type="entry name" value="SENSOR PROTEIN KDPD"/>
    <property type="match status" value="1"/>
</dbReference>
<dbReference type="Gene3D" id="3.30.450.20">
    <property type="entry name" value="PAS domain"/>
    <property type="match status" value="1"/>
</dbReference>
<dbReference type="InterPro" id="IPR035965">
    <property type="entry name" value="PAS-like_dom_sf"/>
</dbReference>
<dbReference type="EC" id="2.7.13.3" evidence="2"/>